<keyword evidence="11" id="KW-1185">Reference proteome</keyword>
<feature type="domain" description="Ribosomal protein L9" evidence="8">
    <location>
        <begin position="1"/>
        <end position="46"/>
    </location>
</feature>
<reference evidence="10" key="1">
    <citation type="submission" date="2020-08" db="EMBL/GenBank/DDBJ databases">
        <title>Genome public.</title>
        <authorList>
            <person name="Liu C."/>
            <person name="Sun Q."/>
        </authorList>
    </citation>
    <scope>NUCLEOTIDE SEQUENCE</scope>
    <source>
        <strain evidence="10">NSJ-12</strain>
    </source>
</reference>
<dbReference type="InterPro" id="IPR036791">
    <property type="entry name" value="Ribosomal_bL9_C_sf"/>
</dbReference>
<dbReference type="NCBIfam" id="TIGR00158">
    <property type="entry name" value="L9"/>
    <property type="match status" value="1"/>
</dbReference>
<evidence type="ECO:0000259" key="8">
    <source>
        <dbReference type="Pfam" id="PF01281"/>
    </source>
</evidence>
<dbReference type="RefSeq" id="WP_249331520.1">
    <property type="nucleotide sequence ID" value="NZ_JACRSY010000004.1"/>
</dbReference>
<dbReference type="InterPro" id="IPR009027">
    <property type="entry name" value="Ribosomal_bL9/RNase_H1_N"/>
</dbReference>
<dbReference type="Gene3D" id="3.40.5.10">
    <property type="entry name" value="Ribosomal protein L9, N-terminal domain"/>
    <property type="match status" value="1"/>
</dbReference>
<dbReference type="HAMAP" id="MF_00503">
    <property type="entry name" value="Ribosomal_bL9"/>
    <property type="match status" value="1"/>
</dbReference>
<dbReference type="GO" id="GO:0006412">
    <property type="term" value="P:translation"/>
    <property type="evidence" value="ECO:0007669"/>
    <property type="project" value="UniProtKB-UniRule"/>
</dbReference>
<dbReference type="InterPro" id="IPR000244">
    <property type="entry name" value="Ribosomal_bL9"/>
</dbReference>
<evidence type="ECO:0000256" key="2">
    <source>
        <dbReference type="ARBA" id="ARBA00022730"/>
    </source>
</evidence>
<dbReference type="SUPFAM" id="SSF55658">
    <property type="entry name" value="L9 N-domain-like"/>
    <property type="match status" value="1"/>
</dbReference>
<evidence type="ECO:0000256" key="4">
    <source>
        <dbReference type="ARBA" id="ARBA00022980"/>
    </source>
</evidence>
<evidence type="ECO:0000256" key="5">
    <source>
        <dbReference type="ARBA" id="ARBA00023274"/>
    </source>
</evidence>
<dbReference type="GO" id="GO:0005840">
    <property type="term" value="C:ribosome"/>
    <property type="evidence" value="ECO:0007669"/>
    <property type="project" value="UniProtKB-KW"/>
</dbReference>
<keyword evidence="4 7" id="KW-0689">Ribosomal protein</keyword>
<keyword evidence="2 7" id="KW-0699">rRNA-binding</keyword>
<dbReference type="GO" id="GO:0019843">
    <property type="term" value="F:rRNA binding"/>
    <property type="evidence" value="ECO:0007669"/>
    <property type="project" value="UniProtKB-UniRule"/>
</dbReference>
<gene>
    <name evidence="7" type="primary">rplI</name>
    <name evidence="10" type="ORF">H8718_03175</name>
</gene>
<dbReference type="Pfam" id="PF01281">
    <property type="entry name" value="Ribosomal_L9_N"/>
    <property type="match status" value="1"/>
</dbReference>
<dbReference type="InterPro" id="IPR020069">
    <property type="entry name" value="Ribosomal_bL9_C"/>
</dbReference>
<dbReference type="InterPro" id="IPR020070">
    <property type="entry name" value="Ribosomal_bL9_N"/>
</dbReference>
<dbReference type="InterPro" id="IPR020594">
    <property type="entry name" value="Ribosomal_bL9_bac/chp"/>
</dbReference>
<sequence length="149" mass="16246">MKVILTQDVKKVGKKGDVLEVKDGYARNALFPKGLAVEANAVNLNQRKVEQRSEDKKKQQELDAANETKALIHEKKVSIPIKTGEGGRVFGSVTTKEIAESIQVAFGVKVDKKKINLAQPIKAVGTKTVEVKLHPKVTAEVTVCTVESK</sequence>
<protein>
    <recommendedName>
        <fullName evidence="6 7">Large ribosomal subunit protein bL9</fullName>
    </recommendedName>
</protein>
<evidence type="ECO:0000313" key="11">
    <source>
        <dbReference type="Proteomes" id="UP000655830"/>
    </source>
</evidence>
<organism evidence="10 11">
    <name type="scientific">Zhenhengia yiwuensis</name>
    <dbReference type="NCBI Taxonomy" id="2763666"/>
    <lineage>
        <taxon>Bacteria</taxon>
        <taxon>Bacillati</taxon>
        <taxon>Bacillota</taxon>
        <taxon>Clostridia</taxon>
        <taxon>Lachnospirales</taxon>
        <taxon>Lachnospiraceae</taxon>
        <taxon>Zhenhengia</taxon>
    </lineage>
</organism>
<evidence type="ECO:0000259" key="9">
    <source>
        <dbReference type="Pfam" id="PF03948"/>
    </source>
</evidence>
<evidence type="ECO:0000256" key="6">
    <source>
        <dbReference type="ARBA" id="ARBA00035292"/>
    </source>
</evidence>
<proteinExistence type="inferred from homology"/>
<keyword evidence="5 7" id="KW-0687">Ribonucleoprotein</keyword>
<dbReference type="PANTHER" id="PTHR21368">
    <property type="entry name" value="50S RIBOSOMAL PROTEIN L9"/>
    <property type="match status" value="1"/>
</dbReference>
<dbReference type="Gene3D" id="3.10.430.100">
    <property type="entry name" value="Ribosomal protein L9, C-terminal domain"/>
    <property type="match status" value="1"/>
</dbReference>
<comment type="caution">
    <text evidence="10">The sequence shown here is derived from an EMBL/GenBank/DDBJ whole genome shotgun (WGS) entry which is preliminary data.</text>
</comment>
<dbReference type="GO" id="GO:1990904">
    <property type="term" value="C:ribonucleoprotein complex"/>
    <property type="evidence" value="ECO:0007669"/>
    <property type="project" value="UniProtKB-KW"/>
</dbReference>
<dbReference type="AlphaFoldDB" id="A0A926EHG2"/>
<evidence type="ECO:0000256" key="7">
    <source>
        <dbReference type="HAMAP-Rule" id="MF_00503"/>
    </source>
</evidence>
<dbReference type="Pfam" id="PF03948">
    <property type="entry name" value="Ribosomal_L9_C"/>
    <property type="match status" value="1"/>
</dbReference>
<evidence type="ECO:0000313" key="10">
    <source>
        <dbReference type="EMBL" id="MBC8578532.1"/>
    </source>
</evidence>
<comment type="similarity">
    <text evidence="1 7">Belongs to the bacterial ribosomal protein bL9 family.</text>
</comment>
<feature type="domain" description="Large ribosomal subunit protein bL9 C-terminal" evidence="9">
    <location>
        <begin position="64"/>
        <end position="143"/>
    </location>
</feature>
<dbReference type="GO" id="GO:0003735">
    <property type="term" value="F:structural constituent of ribosome"/>
    <property type="evidence" value="ECO:0007669"/>
    <property type="project" value="InterPro"/>
</dbReference>
<evidence type="ECO:0000256" key="1">
    <source>
        <dbReference type="ARBA" id="ARBA00010605"/>
    </source>
</evidence>
<comment type="function">
    <text evidence="7">Binds to the 23S rRNA.</text>
</comment>
<dbReference type="InterPro" id="IPR036935">
    <property type="entry name" value="Ribosomal_bL9_N_sf"/>
</dbReference>
<accession>A0A926EHG2</accession>
<evidence type="ECO:0000256" key="3">
    <source>
        <dbReference type="ARBA" id="ARBA00022884"/>
    </source>
</evidence>
<dbReference type="EMBL" id="JACRSY010000004">
    <property type="protein sequence ID" value="MBC8578532.1"/>
    <property type="molecule type" value="Genomic_DNA"/>
</dbReference>
<dbReference type="SUPFAM" id="SSF55653">
    <property type="entry name" value="Ribosomal protein L9 C-domain"/>
    <property type="match status" value="1"/>
</dbReference>
<name>A0A926EHG2_9FIRM</name>
<dbReference type="Proteomes" id="UP000655830">
    <property type="component" value="Unassembled WGS sequence"/>
</dbReference>
<keyword evidence="3 7" id="KW-0694">RNA-binding</keyword>